<reference evidence="1" key="1">
    <citation type="journal article" date="2015" name="PLoS ONE">
        <title>Comprehensive Evaluation of Toxoplasma gondii VEG and Neospora caninum LIV Genomes with Tachyzoite Stage Transcriptome and Proteome Defines Novel Transcript Features.</title>
        <authorList>
            <person name="Ramaprasad A."/>
            <person name="Mourier T."/>
            <person name="Naeem R."/>
            <person name="Malas T.B."/>
            <person name="Moussa E."/>
            <person name="Panigrahi A."/>
            <person name="Vermont S.J."/>
            <person name="Otto T.D."/>
            <person name="Wastling J."/>
            <person name="Pain A."/>
        </authorList>
    </citation>
    <scope>NUCLEOTIDE SEQUENCE</scope>
    <source>
        <strain evidence="1">VEG</strain>
    </source>
</reference>
<gene>
    <name evidence="1" type="ORF">BN1205_076245</name>
</gene>
<proteinExistence type="predicted"/>
<protein>
    <submittedName>
        <fullName evidence="1">Uncharacterized protein</fullName>
    </submittedName>
</protein>
<dbReference type="EMBL" id="LN714497">
    <property type="protein sequence ID" value="CEL74492.1"/>
    <property type="molecule type" value="Genomic_DNA"/>
</dbReference>
<sequence>MAARNLDGPLTDIPENVSRDELIRWAAQPGQYNLFPGNPVRLQSCGTNIQGQIYSNNGSHTEDLRSIRSAYVQQVESFKARRHENLRALRQQKSHKSVRMAFYQWNAEFLTPNAFEIVYHFIPGRAERPDVDEVEAIFVTVQDNNGRSKSEHRRFMRKVTGALNALSDIPSCSIVDSTFNELSNIVGTKPTAQGPVANRQVTYMFARDGIVNPGSTHKCSWSFHVRKKEFVGISTACVGIGRLLVLGIHLPTLKEGQSHFVRLLLQHAASKCIPDDYDSESLNYFNAGVYMVSDFNSRFVSASAELVIDAIRTDPSYREASPG</sequence>
<dbReference type="AlphaFoldDB" id="A0A0F7UWF1"/>
<organism evidence="1">
    <name type="scientific">Toxoplasma gondii (strain ATCC 50861 / VEG)</name>
    <dbReference type="NCBI Taxonomy" id="432359"/>
    <lineage>
        <taxon>Eukaryota</taxon>
        <taxon>Sar</taxon>
        <taxon>Alveolata</taxon>
        <taxon>Apicomplexa</taxon>
        <taxon>Conoidasida</taxon>
        <taxon>Coccidia</taxon>
        <taxon>Eucoccidiorida</taxon>
        <taxon>Eimeriorina</taxon>
        <taxon>Sarcocystidae</taxon>
        <taxon>Toxoplasma</taxon>
    </lineage>
</organism>
<accession>A0A0F7UWF1</accession>
<evidence type="ECO:0000313" key="1">
    <source>
        <dbReference type="EMBL" id="CEL74492.1"/>
    </source>
</evidence>
<name>A0A0F7UWF1_TOXGV</name>